<dbReference type="PANTHER" id="PTHR40050:SF1">
    <property type="entry name" value="INNER SPORE COAT PROTEIN H"/>
    <property type="match status" value="1"/>
</dbReference>
<dbReference type="AlphaFoldDB" id="A0A223E990"/>
<organism evidence="1 2">
    <name type="scientific">Aeribacillus pallidus</name>
    <dbReference type="NCBI Taxonomy" id="33936"/>
    <lineage>
        <taxon>Bacteria</taxon>
        <taxon>Bacillati</taxon>
        <taxon>Bacillota</taxon>
        <taxon>Bacilli</taxon>
        <taxon>Bacillales</taxon>
        <taxon>Bacillaceae</taxon>
        <taxon>Aeribacillus</taxon>
    </lineage>
</organism>
<dbReference type="Pfam" id="PF08757">
    <property type="entry name" value="CotH"/>
    <property type="match status" value="1"/>
</dbReference>
<evidence type="ECO:0000313" key="1">
    <source>
        <dbReference type="EMBL" id="ASS91751.1"/>
    </source>
</evidence>
<reference evidence="1 2" key="1">
    <citation type="submission" date="2016-10" db="EMBL/GenBank/DDBJ databases">
        <title>The whole genome sequencing and assembly of Aeribacillus pallidus KCTC3564 strain.</title>
        <authorList>
            <person name="Lee Y.-J."/>
            <person name="Park M.-K."/>
            <person name="Yi H."/>
            <person name="Bahn Y.-S."/>
            <person name="Kim J.F."/>
            <person name="Lee D.-W."/>
        </authorList>
    </citation>
    <scope>NUCLEOTIDE SEQUENCE [LARGE SCALE GENOMIC DNA]</scope>
    <source>
        <strain evidence="1 2">KCTC3564</strain>
    </source>
</reference>
<name>A0A223E990_9BACI</name>
<evidence type="ECO:0000313" key="2">
    <source>
        <dbReference type="Proteomes" id="UP000214606"/>
    </source>
</evidence>
<accession>A0A223E990</accession>
<dbReference type="EMBL" id="CP017703">
    <property type="protein sequence ID" value="ASS91751.1"/>
    <property type="molecule type" value="Genomic_DNA"/>
</dbReference>
<sequence>MEQYLKWLTGVICTQNYDGFVHNYALYLHGETSRFHIIPWDYDATWGIDVNGEKMRHDYVRVEGFNTLTARLLDVQKYKKLYQQLLYDTIQHQFSVKNLIDAVYGYYEQVKKFISKDPYFQYTLDEFNQQPSQILYFISKRNPFIASHLMF</sequence>
<dbReference type="InterPro" id="IPR014867">
    <property type="entry name" value="Spore_coat_CotH_CotH2/3/7"/>
</dbReference>
<gene>
    <name evidence="1" type="ORF">AP3564_17230</name>
</gene>
<evidence type="ECO:0008006" key="3">
    <source>
        <dbReference type="Google" id="ProtNLM"/>
    </source>
</evidence>
<dbReference type="PANTHER" id="PTHR40050">
    <property type="entry name" value="INNER SPORE COAT PROTEIN H"/>
    <property type="match status" value="1"/>
</dbReference>
<dbReference type="KEGG" id="apak:AP3564_17230"/>
<protein>
    <recommendedName>
        <fullName evidence="3">Spore coat protein</fullName>
    </recommendedName>
</protein>
<dbReference type="Proteomes" id="UP000214606">
    <property type="component" value="Chromosome"/>
</dbReference>
<proteinExistence type="predicted"/>